<dbReference type="PANTHER" id="PTHR14503:SF4">
    <property type="entry name" value="LARGE RIBOSOMAL SUBUNIT PROTEIN BL34M"/>
    <property type="match status" value="1"/>
</dbReference>
<keyword evidence="3" id="KW-0687">Ribonucleoprotein</keyword>
<dbReference type="NCBIfam" id="TIGR01030">
    <property type="entry name" value="rpmH_bact"/>
    <property type="match status" value="1"/>
</dbReference>
<evidence type="ECO:0000256" key="3">
    <source>
        <dbReference type="ARBA" id="ARBA00023274"/>
    </source>
</evidence>
<dbReference type="Pfam" id="PF00468">
    <property type="entry name" value="Ribosomal_L34"/>
    <property type="match status" value="1"/>
</dbReference>
<dbReference type="FunFam" id="1.10.287.3980:FF:000001">
    <property type="entry name" value="Mitochondrial ribosomal protein L34"/>
    <property type="match status" value="1"/>
</dbReference>
<sequence length="108" mass="11978">MFAAFTSLRTKLAPVARTQFTAIASAPSPAVGVSSTNLSSSIFASLTGFRVPSVFGSNQARFVTYGREYQPSQRVRKRRHGFLARMKSRGGRKVIQNRLLKGRKYLSH</sequence>
<protein>
    <recommendedName>
        <fullName evidence="4">Large ribosomal subunit protein bL34m</fullName>
    </recommendedName>
</protein>
<dbReference type="InterPro" id="IPR000271">
    <property type="entry name" value="Ribosomal_bL34"/>
</dbReference>
<dbReference type="GO" id="GO:0005762">
    <property type="term" value="C:mitochondrial large ribosomal subunit"/>
    <property type="evidence" value="ECO:0007669"/>
    <property type="project" value="TreeGrafter"/>
</dbReference>
<comment type="similarity">
    <text evidence="1">Belongs to the bacterial ribosomal protein bL34 family.</text>
</comment>
<dbReference type="GO" id="GO:0003735">
    <property type="term" value="F:structural constituent of ribosome"/>
    <property type="evidence" value="ECO:0007669"/>
    <property type="project" value="InterPro"/>
</dbReference>
<dbReference type="HAMAP" id="MF_00391">
    <property type="entry name" value="Ribosomal_bL34"/>
    <property type="match status" value="1"/>
</dbReference>
<dbReference type="AlphaFoldDB" id="A0A9P6MMS2"/>
<reference evidence="5" key="1">
    <citation type="journal article" date="2020" name="Fungal Divers.">
        <title>Resolving the Mortierellaceae phylogeny through synthesis of multi-gene phylogenetics and phylogenomics.</title>
        <authorList>
            <person name="Vandepol N."/>
            <person name="Liber J."/>
            <person name="Desiro A."/>
            <person name="Na H."/>
            <person name="Kennedy M."/>
            <person name="Barry K."/>
            <person name="Grigoriev I.V."/>
            <person name="Miller A.N."/>
            <person name="O'Donnell K."/>
            <person name="Stajich J.E."/>
            <person name="Bonito G."/>
        </authorList>
    </citation>
    <scope>NUCLEOTIDE SEQUENCE</scope>
    <source>
        <strain evidence="5">NRRL 2769</strain>
    </source>
</reference>
<evidence type="ECO:0000256" key="1">
    <source>
        <dbReference type="ARBA" id="ARBA00010111"/>
    </source>
</evidence>
<accession>A0A9P6MMS2</accession>
<dbReference type="PANTHER" id="PTHR14503">
    <property type="entry name" value="MITOCHONDRIAL RIBOSOMAL PROTEIN 34 FAMILY MEMBER"/>
    <property type="match status" value="1"/>
</dbReference>
<dbReference type="Proteomes" id="UP000703661">
    <property type="component" value="Unassembled WGS sequence"/>
</dbReference>
<dbReference type="Gene3D" id="1.10.287.3980">
    <property type="match status" value="1"/>
</dbReference>
<gene>
    <name evidence="5" type="ORF">BGZ80_003971</name>
</gene>
<evidence type="ECO:0000313" key="6">
    <source>
        <dbReference type="Proteomes" id="UP000703661"/>
    </source>
</evidence>
<proteinExistence type="inferred from homology"/>
<keyword evidence="6" id="KW-1185">Reference proteome</keyword>
<name>A0A9P6MMS2_9FUNG</name>
<evidence type="ECO:0000256" key="4">
    <source>
        <dbReference type="ARBA" id="ARBA00035274"/>
    </source>
</evidence>
<organism evidence="5 6">
    <name type="scientific">Entomortierella chlamydospora</name>
    <dbReference type="NCBI Taxonomy" id="101097"/>
    <lineage>
        <taxon>Eukaryota</taxon>
        <taxon>Fungi</taxon>
        <taxon>Fungi incertae sedis</taxon>
        <taxon>Mucoromycota</taxon>
        <taxon>Mortierellomycotina</taxon>
        <taxon>Mortierellomycetes</taxon>
        <taxon>Mortierellales</taxon>
        <taxon>Mortierellaceae</taxon>
        <taxon>Entomortierella</taxon>
    </lineage>
</organism>
<keyword evidence="2" id="KW-0689">Ribosomal protein</keyword>
<evidence type="ECO:0000313" key="5">
    <source>
        <dbReference type="EMBL" id="KAG0008003.1"/>
    </source>
</evidence>
<evidence type="ECO:0000256" key="2">
    <source>
        <dbReference type="ARBA" id="ARBA00022980"/>
    </source>
</evidence>
<dbReference type="EMBL" id="JAAAID010002085">
    <property type="protein sequence ID" value="KAG0008003.1"/>
    <property type="molecule type" value="Genomic_DNA"/>
</dbReference>
<comment type="caution">
    <text evidence="5">The sequence shown here is derived from an EMBL/GenBank/DDBJ whole genome shotgun (WGS) entry which is preliminary data.</text>
</comment>
<dbReference type="OrthoDB" id="431691at2759"/>
<dbReference type="GO" id="GO:0006412">
    <property type="term" value="P:translation"/>
    <property type="evidence" value="ECO:0007669"/>
    <property type="project" value="InterPro"/>
</dbReference>